<evidence type="ECO:0000256" key="1">
    <source>
        <dbReference type="ARBA" id="ARBA00022723"/>
    </source>
</evidence>
<proteinExistence type="predicted"/>
<evidence type="ECO:0000256" key="2">
    <source>
        <dbReference type="ARBA" id="ARBA00023235"/>
    </source>
</evidence>
<dbReference type="InterPro" id="IPR000056">
    <property type="entry name" value="Ribul_P_3_epim-like"/>
</dbReference>
<dbReference type="GO" id="GO:0046872">
    <property type="term" value="F:metal ion binding"/>
    <property type="evidence" value="ECO:0007669"/>
    <property type="project" value="UniProtKB-KW"/>
</dbReference>
<reference evidence="3 4" key="1">
    <citation type="submission" date="2022-12" db="EMBL/GenBank/DDBJ databases">
        <title>Dasania phycosphaerae sp. nov., isolated from particulate material of the south coast of Korea.</title>
        <authorList>
            <person name="Jiang Y."/>
        </authorList>
    </citation>
    <scope>NUCLEOTIDE SEQUENCE [LARGE SCALE GENOMIC DNA]</scope>
    <source>
        <strain evidence="3 4">GY-19</strain>
    </source>
</reference>
<evidence type="ECO:0000313" key="4">
    <source>
        <dbReference type="Proteomes" id="UP001069090"/>
    </source>
</evidence>
<name>A0A9J6RSL9_9GAMM</name>
<dbReference type="InterPro" id="IPR013785">
    <property type="entry name" value="Aldolase_TIM"/>
</dbReference>
<evidence type="ECO:0000313" key="3">
    <source>
        <dbReference type="EMBL" id="MCZ0867183.1"/>
    </source>
</evidence>
<organism evidence="3 4">
    <name type="scientific">Dasania phycosphaerae</name>
    <dbReference type="NCBI Taxonomy" id="2950436"/>
    <lineage>
        <taxon>Bacteria</taxon>
        <taxon>Pseudomonadati</taxon>
        <taxon>Pseudomonadota</taxon>
        <taxon>Gammaproteobacteria</taxon>
        <taxon>Cellvibrionales</taxon>
        <taxon>Spongiibacteraceae</taxon>
        <taxon>Dasania</taxon>
    </lineage>
</organism>
<keyword evidence="2" id="KW-0413">Isomerase</keyword>
<accession>A0A9J6RSL9</accession>
<keyword evidence="4" id="KW-1185">Reference proteome</keyword>
<keyword evidence="1" id="KW-0479">Metal-binding</keyword>
<dbReference type="InterPro" id="IPR011060">
    <property type="entry name" value="RibuloseP-bd_barrel"/>
</dbReference>
<dbReference type="Gene3D" id="3.20.20.70">
    <property type="entry name" value="Aldolase class I"/>
    <property type="match status" value="1"/>
</dbReference>
<dbReference type="AlphaFoldDB" id="A0A9J6RSL9"/>
<dbReference type="PANTHER" id="PTHR11749">
    <property type="entry name" value="RIBULOSE-5-PHOSPHATE-3-EPIMERASE"/>
    <property type="match status" value="1"/>
</dbReference>
<dbReference type="EMBL" id="JAPTGG010000026">
    <property type="protein sequence ID" value="MCZ0867183.1"/>
    <property type="molecule type" value="Genomic_DNA"/>
</dbReference>
<protein>
    <submittedName>
        <fullName evidence="3">Uncharacterized protein</fullName>
    </submittedName>
</protein>
<comment type="caution">
    <text evidence="3">The sequence shown here is derived from an EMBL/GenBank/DDBJ whole genome shotgun (WGS) entry which is preliminary data.</text>
</comment>
<sequence length="206" mass="22516">MKRYLIATSILENDILRIADEVDQVLMAGVDVIHIESNCIDSRSIGCKISRALRDHGVKCPIDIHLIGETSSELIESYVKAGATSITICPETVASIDQSLIQIKDADCNAGLALPYPFILSEYSHYLDSIDQLLFLLGDKELMSDVLIDIANVDSIRNKTNDRFRVQAKGGITASNVGVLGVFRPKTTKCSGSPAIYGLQRGITFR</sequence>
<dbReference type="GO" id="GO:0016857">
    <property type="term" value="F:racemase and epimerase activity, acting on carbohydrates and derivatives"/>
    <property type="evidence" value="ECO:0007669"/>
    <property type="project" value="InterPro"/>
</dbReference>
<dbReference type="SUPFAM" id="SSF51366">
    <property type="entry name" value="Ribulose-phoshate binding barrel"/>
    <property type="match status" value="1"/>
</dbReference>
<gene>
    <name evidence="3" type="ORF">O0V09_18455</name>
</gene>
<dbReference type="RefSeq" id="WP_204997507.1">
    <property type="nucleotide sequence ID" value="NZ_JAPTGG010000026.1"/>
</dbReference>
<dbReference type="Proteomes" id="UP001069090">
    <property type="component" value="Unassembled WGS sequence"/>
</dbReference>
<dbReference type="Pfam" id="PF00834">
    <property type="entry name" value="Ribul_P_3_epim"/>
    <property type="match status" value="1"/>
</dbReference>
<dbReference type="GO" id="GO:0005975">
    <property type="term" value="P:carbohydrate metabolic process"/>
    <property type="evidence" value="ECO:0007669"/>
    <property type="project" value="InterPro"/>
</dbReference>